<feature type="region of interest" description="Disordered" evidence="1">
    <location>
        <begin position="1"/>
        <end position="49"/>
    </location>
</feature>
<feature type="compositionally biased region" description="Polar residues" evidence="1">
    <location>
        <begin position="34"/>
        <end position="48"/>
    </location>
</feature>
<accession>A0A7X4H7N2</accession>
<dbReference type="InterPro" id="IPR011990">
    <property type="entry name" value="TPR-like_helical_dom_sf"/>
</dbReference>
<dbReference type="AlphaFoldDB" id="A0A7X4H7N2"/>
<name>A0A7X4H7N2_9BURK</name>
<dbReference type="EMBL" id="WWCU01000002">
    <property type="protein sequence ID" value="MYN06216.1"/>
    <property type="molecule type" value="Genomic_DNA"/>
</dbReference>
<keyword evidence="3" id="KW-1185">Reference proteome</keyword>
<sequence length="234" mass="25095">MHGAATPAGAGASRSAAGPDAPPSSAQIEAAAMSASQTGSPEARQQLQRWARQGLPVAERELGTLYRKQPERLGAARQLLEHAARAGDVEAAFQLGELLRAGGPAQAGQPARAWPWYRQAAEGRHAKAALTLGQMAANGEGVRKDAAVSVQWLAVASELGNAHAMFLLSNAYRYGVGVERDERKGLKWLEEAAEHEYPPALQDLALAVQNDDAQRAGHLLKEASEHRRNNWNKY</sequence>
<dbReference type="InterPro" id="IPR050767">
    <property type="entry name" value="Sel1_AlgK"/>
</dbReference>
<dbReference type="SUPFAM" id="SSF81901">
    <property type="entry name" value="HCP-like"/>
    <property type="match status" value="1"/>
</dbReference>
<dbReference type="InterPro" id="IPR006597">
    <property type="entry name" value="Sel1-like"/>
</dbReference>
<proteinExistence type="predicted"/>
<protein>
    <submittedName>
        <fullName evidence="2">Sel1 repeat family protein</fullName>
    </submittedName>
</protein>
<reference evidence="2 3" key="1">
    <citation type="submission" date="2019-12" db="EMBL/GenBank/DDBJ databases">
        <title>Novel species isolated from a subtropical stream in China.</title>
        <authorList>
            <person name="Lu H."/>
        </authorList>
    </citation>
    <scope>NUCLEOTIDE SEQUENCE [LARGE SCALE GENOMIC DNA]</scope>
    <source>
        <strain evidence="2 3">FT127W</strain>
    </source>
</reference>
<gene>
    <name evidence="2" type="ORF">GTP77_02570</name>
</gene>
<evidence type="ECO:0000256" key="1">
    <source>
        <dbReference type="SAM" id="MobiDB-lite"/>
    </source>
</evidence>
<organism evidence="2 3">
    <name type="scientific">Pseudoduganella aquatica</name>
    <dbReference type="NCBI Taxonomy" id="2660641"/>
    <lineage>
        <taxon>Bacteria</taxon>
        <taxon>Pseudomonadati</taxon>
        <taxon>Pseudomonadota</taxon>
        <taxon>Betaproteobacteria</taxon>
        <taxon>Burkholderiales</taxon>
        <taxon>Oxalobacteraceae</taxon>
        <taxon>Telluria group</taxon>
        <taxon>Pseudoduganella</taxon>
    </lineage>
</organism>
<dbReference type="PANTHER" id="PTHR11102:SF160">
    <property type="entry name" value="ERAD-ASSOCIATED E3 UBIQUITIN-PROTEIN LIGASE COMPONENT HRD3"/>
    <property type="match status" value="1"/>
</dbReference>
<comment type="caution">
    <text evidence="2">The sequence shown here is derived from an EMBL/GenBank/DDBJ whole genome shotgun (WGS) entry which is preliminary data.</text>
</comment>
<evidence type="ECO:0000313" key="2">
    <source>
        <dbReference type="EMBL" id="MYN06216.1"/>
    </source>
</evidence>
<dbReference type="Gene3D" id="1.25.40.10">
    <property type="entry name" value="Tetratricopeptide repeat domain"/>
    <property type="match status" value="1"/>
</dbReference>
<dbReference type="PANTHER" id="PTHR11102">
    <property type="entry name" value="SEL-1-LIKE PROTEIN"/>
    <property type="match status" value="1"/>
</dbReference>
<dbReference type="Proteomes" id="UP000450676">
    <property type="component" value="Unassembled WGS sequence"/>
</dbReference>
<evidence type="ECO:0000313" key="3">
    <source>
        <dbReference type="Proteomes" id="UP000450676"/>
    </source>
</evidence>
<dbReference type="Pfam" id="PF08238">
    <property type="entry name" value="Sel1"/>
    <property type="match status" value="3"/>
</dbReference>
<dbReference type="SMART" id="SM00671">
    <property type="entry name" value="SEL1"/>
    <property type="match status" value="3"/>
</dbReference>
<feature type="compositionally biased region" description="Low complexity" evidence="1">
    <location>
        <begin position="1"/>
        <end position="26"/>
    </location>
</feature>